<dbReference type="GO" id="GO:0005634">
    <property type="term" value="C:nucleus"/>
    <property type="evidence" value="ECO:0007669"/>
    <property type="project" value="TreeGrafter"/>
</dbReference>
<keyword evidence="1" id="KW-0460">Magnesium</keyword>
<reference evidence="3" key="2">
    <citation type="submission" date="2025-09" db="UniProtKB">
        <authorList>
            <consortium name="Ensembl"/>
        </authorList>
    </citation>
    <scope>IDENTIFICATION</scope>
</reference>
<dbReference type="GO" id="GO:0008311">
    <property type="term" value="F:double-stranded DNA 3'-5' DNA exonuclease activity"/>
    <property type="evidence" value="ECO:0007669"/>
    <property type="project" value="UniProtKB-EC"/>
</dbReference>
<evidence type="ECO:0000313" key="4">
    <source>
        <dbReference type="Proteomes" id="UP000694546"/>
    </source>
</evidence>
<keyword evidence="4" id="KW-1185">Reference proteome</keyword>
<dbReference type="OMA" id="CKIRREG"/>
<reference evidence="3" key="1">
    <citation type="submission" date="2025-08" db="UniProtKB">
        <authorList>
            <consortium name="Ensembl"/>
        </authorList>
    </citation>
    <scope>IDENTIFICATION</scope>
</reference>
<dbReference type="GO" id="GO:0006284">
    <property type="term" value="P:base-excision repair"/>
    <property type="evidence" value="ECO:0007669"/>
    <property type="project" value="TreeGrafter"/>
</dbReference>
<accession>A0A8C5C9U1</accession>
<proteinExistence type="predicted"/>
<dbReference type="Ensembl" id="ENSGMOT00000047744.1">
    <property type="protein sequence ID" value="ENSGMOP00000055320.1"/>
    <property type="gene ID" value="ENSGMOG00000032040.1"/>
</dbReference>
<keyword evidence="1" id="KW-0464">Manganese</keyword>
<evidence type="ECO:0008006" key="5">
    <source>
        <dbReference type="Google" id="ProtNLM"/>
    </source>
</evidence>
<dbReference type="SUPFAM" id="SSF56219">
    <property type="entry name" value="DNase I-like"/>
    <property type="match status" value="1"/>
</dbReference>
<evidence type="ECO:0000256" key="1">
    <source>
        <dbReference type="PIRSR" id="PIRSR604808-2"/>
    </source>
</evidence>
<dbReference type="Gene3D" id="3.60.10.10">
    <property type="entry name" value="Endonuclease/exonuclease/phosphatase"/>
    <property type="match status" value="1"/>
</dbReference>
<sequence length="147" mass="16901">MDQYWTGASGVVVLFKGKDFCIKKVKRVIGGRLLCIDVEWHQLKFRIINVYCPPDLNERLEVLKEIQPLLVCGSDVILGGDFNCLMDKKDRMTVATVRLDSSSEMLNNLIKDFKLNDTFRYKNPNTPGYTWSNEKTETKDILALIHT</sequence>
<dbReference type="GO" id="GO:0003906">
    <property type="term" value="F:DNA-(apurinic or apyrimidinic site) endonuclease activity"/>
    <property type="evidence" value="ECO:0007669"/>
    <property type="project" value="TreeGrafter"/>
</dbReference>
<dbReference type="GO" id="GO:0046872">
    <property type="term" value="F:metal ion binding"/>
    <property type="evidence" value="ECO:0007669"/>
    <property type="project" value="UniProtKB-KW"/>
</dbReference>
<comment type="cofactor">
    <cofactor evidence="1">
        <name>Mg(2+)</name>
        <dbReference type="ChEBI" id="CHEBI:18420"/>
    </cofactor>
    <cofactor evidence="1">
        <name>Mn(2+)</name>
        <dbReference type="ChEBI" id="CHEBI:29035"/>
    </cofactor>
    <text evidence="1">Probably binds two magnesium or manganese ions per subunit.</text>
</comment>
<feature type="binding site" evidence="1">
    <location>
        <position position="83"/>
    </location>
    <ligand>
        <name>Mg(2+)</name>
        <dbReference type="ChEBI" id="CHEBI:18420"/>
        <label>1</label>
    </ligand>
</feature>
<dbReference type="Proteomes" id="UP000694546">
    <property type="component" value="Chromosome 9"/>
</dbReference>
<keyword evidence="1" id="KW-0479">Metal-binding</keyword>
<dbReference type="InterPro" id="IPR036691">
    <property type="entry name" value="Endo/exonu/phosph_ase_sf"/>
</dbReference>
<evidence type="ECO:0000256" key="2">
    <source>
        <dbReference type="PIRSR" id="PIRSR604808-3"/>
    </source>
</evidence>
<evidence type="ECO:0000313" key="3">
    <source>
        <dbReference type="Ensembl" id="ENSGMOP00000055320.1"/>
    </source>
</evidence>
<organism evidence="3 4">
    <name type="scientific">Gadus morhua</name>
    <name type="common">Atlantic cod</name>
    <dbReference type="NCBI Taxonomy" id="8049"/>
    <lineage>
        <taxon>Eukaryota</taxon>
        <taxon>Metazoa</taxon>
        <taxon>Chordata</taxon>
        <taxon>Craniata</taxon>
        <taxon>Vertebrata</taxon>
        <taxon>Euteleostomi</taxon>
        <taxon>Actinopterygii</taxon>
        <taxon>Neopterygii</taxon>
        <taxon>Teleostei</taxon>
        <taxon>Neoteleostei</taxon>
        <taxon>Acanthomorphata</taxon>
        <taxon>Zeiogadaria</taxon>
        <taxon>Gadariae</taxon>
        <taxon>Gadiformes</taxon>
        <taxon>Gadoidei</taxon>
        <taxon>Gadidae</taxon>
        <taxon>Gadus</taxon>
    </lineage>
</organism>
<dbReference type="GeneTree" id="ENSGT00980000198791"/>
<protein>
    <recommendedName>
        <fullName evidence="5">Endonuclease/exonuclease/phosphatase domain-containing protein</fullName>
    </recommendedName>
</protein>
<dbReference type="GO" id="GO:0008081">
    <property type="term" value="F:phosphoric diester hydrolase activity"/>
    <property type="evidence" value="ECO:0007669"/>
    <property type="project" value="TreeGrafter"/>
</dbReference>
<dbReference type="AlphaFoldDB" id="A0A8C5C9U1"/>
<feature type="binding site" evidence="1">
    <location>
        <position position="81"/>
    </location>
    <ligand>
        <name>Mg(2+)</name>
        <dbReference type="ChEBI" id="CHEBI:18420"/>
        <label>1</label>
    </ligand>
</feature>
<feature type="site" description="Transition state stabilizer" evidence="2">
    <location>
        <position position="83"/>
    </location>
</feature>
<name>A0A8C5C9U1_GADMO</name>